<sequence length="674" mass="78395">MKNDRIKYIAKRIGDIHKNNTARHDMLNFDLYKLIKDRDLLIASYESIKSNKGSLSLATSLSKSIDGFNLDRIERLNIALGNESWTPRPARRVYIPKSNKKNLRPLGIQGVEEKLVQSNVKFILEAIYEPIFNNQSHGFRPKRGCHSALKSIDQTYDGIRYVVEGDIKGMFDNVHHGILLQLLRKKIKDEKFIRLIQKLLNAGYMEKEPVLIKPLTGTPQGSIVSPILSNIYLHELDIYMQKTWITSNKNTRDYTKDKTYASLSHKIKKKQNEVNLSTSPSDRKNKIKELKKLRKRLNSRKYARNYTKNKTYASLSYKIKRKQNEINLTTSPLDRESKIKELKRLRKERLNHPFIQETSKNIRVLYIRYADDFIVGVSGPLSLANKIKSSIGNFIKKELALELSEEKTLVTDINRKPVLFLGYNIRIDTSKKIKKVHMKGRTPFMRRTTGTFVRLEAPLNRIIKRLALNSFCDSKGFPTPKRQWVPFDDYDIIKAYNSVYLGYLGYYSGAHNINSLYRIRYIMKFSLAMTIASKHRSSINKLFKKHGPWLKLEAIPEKGIKEIQFYNKKLNKKNICWQTSKTSFRSMENYIIGKRTRSKLDGVCCICGNASVHNHHIRHVRKQPKNRQKTFESLMGLINRKQIPVCHECHVNIHAGRYDGKKLSSFIYPDLAKQ</sequence>
<protein>
    <recommendedName>
        <fullName evidence="1">Reverse transcriptase domain-containing protein</fullName>
    </recommendedName>
</protein>
<dbReference type="PANTHER" id="PTHR34047:SF8">
    <property type="entry name" value="PROTEIN YKFC"/>
    <property type="match status" value="1"/>
</dbReference>
<dbReference type="InterPro" id="IPR043502">
    <property type="entry name" value="DNA/RNA_pol_sf"/>
</dbReference>
<dbReference type="CDD" id="cd01651">
    <property type="entry name" value="RT_G2_intron"/>
    <property type="match status" value="1"/>
</dbReference>
<feature type="domain" description="Reverse transcriptase" evidence="1">
    <location>
        <begin position="76"/>
        <end position="425"/>
    </location>
</feature>
<dbReference type="Pfam" id="PF01348">
    <property type="entry name" value="Intron_maturas2"/>
    <property type="match status" value="1"/>
</dbReference>
<evidence type="ECO:0000313" key="2">
    <source>
        <dbReference type="EMBL" id="CAD9004150.1"/>
    </source>
</evidence>
<dbReference type="Pfam" id="PF00078">
    <property type="entry name" value="RVT_1"/>
    <property type="match status" value="1"/>
</dbReference>
<reference evidence="2" key="1">
    <citation type="submission" date="2021-01" db="EMBL/GenBank/DDBJ databases">
        <authorList>
            <person name="Corre E."/>
            <person name="Pelletier E."/>
            <person name="Niang G."/>
            <person name="Scheremetjew M."/>
            <person name="Finn R."/>
            <person name="Kale V."/>
            <person name="Holt S."/>
            <person name="Cochrane G."/>
            <person name="Meng A."/>
            <person name="Brown T."/>
            <person name="Cohen L."/>
        </authorList>
    </citation>
    <scope>NUCLEOTIDE SEQUENCE</scope>
    <source>
        <strain evidence="2">NIES-381</strain>
    </source>
</reference>
<dbReference type="InterPro" id="IPR000477">
    <property type="entry name" value="RT_dom"/>
</dbReference>
<dbReference type="SUPFAM" id="SSF56672">
    <property type="entry name" value="DNA/RNA polymerases"/>
    <property type="match status" value="1"/>
</dbReference>
<dbReference type="GO" id="GO:0006397">
    <property type="term" value="P:mRNA processing"/>
    <property type="evidence" value="ECO:0007669"/>
    <property type="project" value="InterPro"/>
</dbReference>
<dbReference type="EMBL" id="HBGA01041860">
    <property type="protein sequence ID" value="CAD9004150.1"/>
    <property type="molecule type" value="Transcribed_RNA"/>
</dbReference>
<dbReference type="GO" id="GO:0005739">
    <property type="term" value="C:mitochondrion"/>
    <property type="evidence" value="ECO:0007669"/>
    <property type="project" value="UniProtKB-ARBA"/>
</dbReference>
<dbReference type="AlphaFoldDB" id="A0A7S1N9C1"/>
<accession>A0A7S1N9C1</accession>
<organism evidence="2">
    <name type="scientific">Eutreptiella gymnastica</name>
    <dbReference type="NCBI Taxonomy" id="73025"/>
    <lineage>
        <taxon>Eukaryota</taxon>
        <taxon>Discoba</taxon>
        <taxon>Euglenozoa</taxon>
        <taxon>Euglenida</taxon>
        <taxon>Spirocuta</taxon>
        <taxon>Euglenophyceae</taxon>
        <taxon>Eutreptiales</taxon>
        <taxon>Eutreptiaceae</taxon>
        <taxon>Eutreptiella</taxon>
    </lineage>
</organism>
<dbReference type="PROSITE" id="PS50878">
    <property type="entry name" value="RT_POL"/>
    <property type="match status" value="1"/>
</dbReference>
<dbReference type="InterPro" id="IPR024937">
    <property type="entry name" value="Domain_X"/>
</dbReference>
<dbReference type="PANTHER" id="PTHR34047">
    <property type="entry name" value="NUCLEAR INTRON MATURASE 1, MITOCHONDRIAL-RELATED"/>
    <property type="match status" value="1"/>
</dbReference>
<evidence type="ECO:0000259" key="1">
    <source>
        <dbReference type="PROSITE" id="PS50878"/>
    </source>
</evidence>
<proteinExistence type="predicted"/>
<gene>
    <name evidence="2" type="ORF">EGYM00392_LOCUS15235</name>
</gene>
<name>A0A7S1N9C1_9EUGL</name>
<dbReference type="InterPro" id="IPR051083">
    <property type="entry name" value="GrpII_Intron_Splice-Mob/Def"/>
</dbReference>